<proteinExistence type="predicted"/>
<keyword evidence="2" id="KW-0808">Transferase</keyword>
<dbReference type="InterPro" id="IPR015421">
    <property type="entry name" value="PyrdxlP-dep_Trfase_major"/>
</dbReference>
<comment type="caution">
    <text evidence="2">The sequence shown here is derived from an EMBL/GenBank/DDBJ whole genome shotgun (WGS) entry which is preliminary data.</text>
</comment>
<gene>
    <name evidence="2" type="primary">vioA_5</name>
    <name evidence="2" type="ORF">SDC9_55108</name>
</gene>
<dbReference type="Pfam" id="PF01041">
    <property type="entry name" value="DegT_DnrJ_EryC1"/>
    <property type="match status" value="1"/>
</dbReference>
<dbReference type="SUPFAM" id="SSF53383">
    <property type="entry name" value="PLP-dependent transferases"/>
    <property type="match status" value="1"/>
</dbReference>
<dbReference type="Gene3D" id="3.40.640.10">
    <property type="entry name" value="Type I PLP-dependent aspartate aminotransferase-like (Major domain)"/>
    <property type="match status" value="1"/>
</dbReference>
<dbReference type="PANTHER" id="PTHR30244:SF9">
    <property type="entry name" value="PROTEIN RV3402C"/>
    <property type="match status" value="1"/>
</dbReference>
<dbReference type="PANTHER" id="PTHR30244">
    <property type="entry name" value="TRANSAMINASE"/>
    <property type="match status" value="1"/>
</dbReference>
<accession>A0A644WY91</accession>
<dbReference type="PIRSF" id="PIRSF000390">
    <property type="entry name" value="PLP_StrS"/>
    <property type="match status" value="1"/>
</dbReference>
<dbReference type="EMBL" id="VSSQ01001490">
    <property type="protein sequence ID" value="MPM08792.1"/>
    <property type="molecule type" value="Genomic_DNA"/>
</dbReference>
<dbReference type="EC" id="2.6.1.33" evidence="2"/>
<dbReference type="InterPro" id="IPR015422">
    <property type="entry name" value="PyrdxlP-dep_Trfase_small"/>
</dbReference>
<evidence type="ECO:0000256" key="1">
    <source>
        <dbReference type="ARBA" id="ARBA00022898"/>
    </source>
</evidence>
<dbReference type="GO" id="GO:0030170">
    <property type="term" value="F:pyridoxal phosphate binding"/>
    <property type="evidence" value="ECO:0007669"/>
    <property type="project" value="TreeGrafter"/>
</dbReference>
<keyword evidence="2" id="KW-0032">Aminotransferase</keyword>
<name>A0A644WY91_9ZZZZ</name>
<dbReference type="InterPro" id="IPR015424">
    <property type="entry name" value="PyrdxlP-dep_Trfase"/>
</dbReference>
<dbReference type="GO" id="GO:0000271">
    <property type="term" value="P:polysaccharide biosynthetic process"/>
    <property type="evidence" value="ECO:0007669"/>
    <property type="project" value="TreeGrafter"/>
</dbReference>
<protein>
    <submittedName>
        <fullName evidence="2">dTDP-4-amino-4,6-dideoxy-D-glucose transaminase</fullName>
        <ecNumber evidence="2">2.6.1.33</ecNumber>
    </submittedName>
</protein>
<dbReference type="InterPro" id="IPR000653">
    <property type="entry name" value="DegT/StrS_aminotransferase"/>
</dbReference>
<evidence type="ECO:0000313" key="2">
    <source>
        <dbReference type="EMBL" id="MPM08792.1"/>
    </source>
</evidence>
<sequence length="368" mass="41585">MDKPVYVTRPYLPPREDFERELDGIWERDLLTNNGPEVKRLQDALQSFFHAPQVELFVNGHQALDVAIKGLGLSGEVITTPYTFASTTHALTLNGIKPVFCDVRASDLTMDPQQIESLITEETTAILPVHVYGHPCDTEAIEQIAHKHGLKVLYDAAHTFGVTIGGESLTLKGDVSMLSFHATKLFHSIEGGALVYHDASLTRIFNAYRNFGIEGEEHVDFVGGNAKMNEFQAAMGLCTLPHILQLITERKAITERYREHLGTVKGITMFYPDREPDVNYNYAYLPILVDEAEFGESRDALYERLKTENIFARRYFYPIVPEFGCYRAQHEKDALPVARRAGQQVLCLPIYNGLERNTVDEICRLICF</sequence>
<dbReference type="CDD" id="cd00616">
    <property type="entry name" value="AHBA_syn"/>
    <property type="match status" value="1"/>
</dbReference>
<reference evidence="2" key="1">
    <citation type="submission" date="2019-08" db="EMBL/GenBank/DDBJ databases">
        <authorList>
            <person name="Kucharzyk K."/>
            <person name="Murdoch R.W."/>
            <person name="Higgins S."/>
            <person name="Loffler F."/>
        </authorList>
    </citation>
    <scope>NUCLEOTIDE SEQUENCE</scope>
</reference>
<keyword evidence="1" id="KW-0663">Pyridoxal phosphate</keyword>
<dbReference type="GO" id="GO:0019179">
    <property type="term" value="F:dTDP-4-amino-4,6-dideoxy-D-glucose transaminase activity"/>
    <property type="evidence" value="ECO:0007669"/>
    <property type="project" value="UniProtKB-EC"/>
</dbReference>
<dbReference type="Gene3D" id="3.90.1150.10">
    <property type="entry name" value="Aspartate Aminotransferase, domain 1"/>
    <property type="match status" value="1"/>
</dbReference>
<organism evidence="2">
    <name type="scientific">bioreactor metagenome</name>
    <dbReference type="NCBI Taxonomy" id="1076179"/>
    <lineage>
        <taxon>unclassified sequences</taxon>
        <taxon>metagenomes</taxon>
        <taxon>ecological metagenomes</taxon>
    </lineage>
</organism>
<dbReference type="AlphaFoldDB" id="A0A644WY91"/>